<reference evidence="1 2" key="1">
    <citation type="submission" date="2019-03" db="EMBL/GenBank/DDBJ databases">
        <title>First draft genome of Liparis tanakae, snailfish: a comprehensive survey of snailfish specific genes.</title>
        <authorList>
            <person name="Kim W."/>
            <person name="Song I."/>
            <person name="Jeong J.-H."/>
            <person name="Kim D."/>
            <person name="Kim S."/>
            <person name="Ryu S."/>
            <person name="Song J.Y."/>
            <person name="Lee S.K."/>
        </authorList>
    </citation>
    <scope>NUCLEOTIDE SEQUENCE [LARGE SCALE GENOMIC DNA]</scope>
    <source>
        <tissue evidence="1">Muscle</tissue>
    </source>
</reference>
<dbReference type="AlphaFoldDB" id="A0A4Z2H427"/>
<dbReference type="Proteomes" id="UP000314294">
    <property type="component" value="Unassembled WGS sequence"/>
</dbReference>
<name>A0A4Z2H427_9TELE</name>
<proteinExistence type="predicted"/>
<evidence type="ECO:0000313" key="1">
    <source>
        <dbReference type="EMBL" id="TNN60617.1"/>
    </source>
</evidence>
<accession>A0A4Z2H427</accession>
<gene>
    <name evidence="1" type="ORF">EYF80_029218</name>
</gene>
<protein>
    <submittedName>
        <fullName evidence="1">Uncharacterized protein</fullName>
    </submittedName>
</protein>
<dbReference type="OrthoDB" id="9950889at2759"/>
<keyword evidence="2" id="KW-1185">Reference proteome</keyword>
<organism evidence="1 2">
    <name type="scientific">Liparis tanakae</name>
    <name type="common">Tanaka's snailfish</name>
    <dbReference type="NCBI Taxonomy" id="230148"/>
    <lineage>
        <taxon>Eukaryota</taxon>
        <taxon>Metazoa</taxon>
        <taxon>Chordata</taxon>
        <taxon>Craniata</taxon>
        <taxon>Vertebrata</taxon>
        <taxon>Euteleostomi</taxon>
        <taxon>Actinopterygii</taxon>
        <taxon>Neopterygii</taxon>
        <taxon>Teleostei</taxon>
        <taxon>Neoteleostei</taxon>
        <taxon>Acanthomorphata</taxon>
        <taxon>Eupercaria</taxon>
        <taxon>Perciformes</taxon>
        <taxon>Cottioidei</taxon>
        <taxon>Cottales</taxon>
        <taxon>Liparidae</taxon>
        <taxon>Liparis</taxon>
    </lineage>
</organism>
<comment type="caution">
    <text evidence="1">The sequence shown here is derived from an EMBL/GenBank/DDBJ whole genome shotgun (WGS) entry which is preliminary data.</text>
</comment>
<dbReference type="EMBL" id="SRLO01000331">
    <property type="protein sequence ID" value="TNN60617.1"/>
    <property type="molecule type" value="Genomic_DNA"/>
</dbReference>
<evidence type="ECO:0000313" key="2">
    <source>
        <dbReference type="Proteomes" id="UP000314294"/>
    </source>
</evidence>
<sequence length="210" mass="23013">MIQSSQPSSLKFTCSAFLLHLDLDFFPCLLPCRLLSGVLRRRRGPSPLTPLSDTPSSPAAAATTAAAAAAAVSFFSSADLRDLIFSFISLNRFSLFLERDGLLLLGPAAPVQPQLPQVHLGVRFAQRDAQLEAELVALLEVLMRMMRVRMVVVMLVRFEHVPRVQNLPAGLGGVQRVQRPGVQQPVRAAGVELDVVEARDLKQIECKFTK</sequence>